<sequence>MGDDVTIAQQAMDTNLEGRNFSPDSGIIKEDMGPWMLMSYRNKKKVGDTGGARKFAGAGSRFAVLQEEDENVNLASQ</sequence>
<dbReference type="Gramene" id="PRQ19700">
    <property type="protein sequence ID" value="PRQ19700"/>
    <property type="gene ID" value="RchiOBHm_Chr7g0220081"/>
</dbReference>
<dbReference type="EMBL" id="PDCK01000045">
    <property type="protein sequence ID" value="PRQ19700.1"/>
    <property type="molecule type" value="Genomic_DNA"/>
</dbReference>
<dbReference type="AlphaFoldDB" id="A0A2P6PCP8"/>
<name>A0A2P6PCP8_ROSCH</name>
<accession>A0A2P6PCP8</accession>
<organism evidence="1 2">
    <name type="scientific">Rosa chinensis</name>
    <name type="common">China rose</name>
    <dbReference type="NCBI Taxonomy" id="74649"/>
    <lineage>
        <taxon>Eukaryota</taxon>
        <taxon>Viridiplantae</taxon>
        <taxon>Streptophyta</taxon>
        <taxon>Embryophyta</taxon>
        <taxon>Tracheophyta</taxon>
        <taxon>Spermatophyta</taxon>
        <taxon>Magnoliopsida</taxon>
        <taxon>eudicotyledons</taxon>
        <taxon>Gunneridae</taxon>
        <taxon>Pentapetalae</taxon>
        <taxon>rosids</taxon>
        <taxon>fabids</taxon>
        <taxon>Rosales</taxon>
        <taxon>Rosaceae</taxon>
        <taxon>Rosoideae</taxon>
        <taxon>Rosoideae incertae sedis</taxon>
        <taxon>Rosa</taxon>
    </lineage>
</organism>
<protein>
    <submittedName>
        <fullName evidence="1">Uncharacterized protein</fullName>
    </submittedName>
</protein>
<comment type="caution">
    <text evidence="1">The sequence shown here is derived from an EMBL/GenBank/DDBJ whole genome shotgun (WGS) entry which is preliminary data.</text>
</comment>
<evidence type="ECO:0000313" key="2">
    <source>
        <dbReference type="Proteomes" id="UP000238479"/>
    </source>
</evidence>
<reference evidence="1 2" key="1">
    <citation type="journal article" date="2018" name="Nat. Genet.">
        <title>The Rosa genome provides new insights in the design of modern roses.</title>
        <authorList>
            <person name="Bendahmane M."/>
        </authorList>
    </citation>
    <scope>NUCLEOTIDE SEQUENCE [LARGE SCALE GENOMIC DNA]</scope>
    <source>
        <strain evidence="2">cv. Old Blush</strain>
    </source>
</reference>
<proteinExistence type="predicted"/>
<keyword evidence="2" id="KW-1185">Reference proteome</keyword>
<dbReference type="Proteomes" id="UP000238479">
    <property type="component" value="Chromosome 7"/>
</dbReference>
<gene>
    <name evidence="1" type="ORF">RchiOBHm_Chr7g0220081</name>
</gene>
<evidence type="ECO:0000313" key="1">
    <source>
        <dbReference type="EMBL" id="PRQ19700.1"/>
    </source>
</evidence>